<dbReference type="HOGENOM" id="CLU_1419237_0_0_0"/>
<dbReference type="AlphaFoldDB" id="B0VJL6"/>
<evidence type="ECO:0008006" key="3">
    <source>
        <dbReference type="Google" id="ProtNLM"/>
    </source>
</evidence>
<organism evidence="1 2">
    <name type="scientific">Cloacimonas acidaminovorans (strain Evry)</name>
    <dbReference type="NCBI Taxonomy" id="459349"/>
    <lineage>
        <taxon>Bacteria</taxon>
        <taxon>Pseudomonadati</taxon>
        <taxon>Candidatus Cloacimonadota</taxon>
        <taxon>Candidatus Cloacimonadia</taxon>
        <taxon>Candidatus Cloacimonadales</taxon>
        <taxon>Candidatus Cloacimonadaceae</taxon>
        <taxon>Candidatus Cloacimonas</taxon>
    </lineage>
</organism>
<reference evidence="1 2" key="1">
    <citation type="journal article" date="2008" name="J. Bacteriol.">
        <title>'Candidatus Cloacamonas acidaminovorans': genome sequence reconstruction provides a first glimpse of a new bacterial division.</title>
        <authorList>
            <person name="Pelletier E."/>
            <person name="Kreimeyer A."/>
            <person name="Bocs S."/>
            <person name="Rouy Z."/>
            <person name="Gyapay G."/>
            <person name="Chouari R."/>
            <person name="Riviere D."/>
            <person name="Ganesan A."/>
            <person name="Daegelen P."/>
            <person name="Sghir A."/>
            <person name="Cohen G.N."/>
            <person name="Medigue C."/>
            <person name="Weissenbach J."/>
            <person name="Le Paslier D."/>
        </authorList>
    </citation>
    <scope>NUCLEOTIDE SEQUENCE [LARGE SCALE GENOMIC DNA]</scope>
    <source>
        <strain evidence="2">Evry</strain>
    </source>
</reference>
<dbReference type="EMBL" id="CU466930">
    <property type="protein sequence ID" value="CAO81701.1"/>
    <property type="molecule type" value="Genomic_DNA"/>
</dbReference>
<gene>
    <name evidence="1" type="ordered locus">CLOAM1874</name>
</gene>
<protein>
    <recommendedName>
        <fullName evidence="3">Tetratricopeptide repeat protein</fullName>
    </recommendedName>
</protein>
<dbReference type="KEGG" id="caci:CLOAM1874"/>
<sequence length="191" mass="22285">MKTNSRSWKPTLTLARLFEEQNQFYDALAAYELISQNDPSPELRERIEELHLRILNDPNRTYDPRLEQLFSPEELAYLKILDHQGFLNMAKAREKLMEEMQGSELIFSEVMPEDVLVDESELDTLREILEEIEQQAQLSLISETGDVGEYNVQDFLIAMLAKFDKDQKLSEVKLSDLLSLFLEMQSLKNQP</sequence>
<dbReference type="RefSeq" id="WP_015425559.1">
    <property type="nucleotide sequence ID" value="NC_020449.1"/>
</dbReference>
<evidence type="ECO:0000313" key="2">
    <source>
        <dbReference type="Proteomes" id="UP000002019"/>
    </source>
</evidence>
<dbReference type="Proteomes" id="UP000002019">
    <property type="component" value="Chromosome"/>
</dbReference>
<dbReference type="STRING" id="459349.CLOAM1874"/>
<keyword evidence="2" id="KW-1185">Reference proteome</keyword>
<evidence type="ECO:0000313" key="1">
    <source>
        <dbReference type="EMBL" id="CAO81701.1"/>
    </source>
</evidence>
<accession>B0VJL6</accession>
<name>B0VJL6_CLOAI</name>
<proteinExistence type="predicted"/>
<dbReference type="OrthoDB" id="9839928at2"/>